<name>A0A0A9BV20_ARUDO</name>
<reference evidence="1" key="2">
    <citation type="journal article" date="2015" name="Data Brief">
        <title>Shoot transcriptome of the giant reed, Arundo donax.</title>
        <authorList>
            <person name="Barrero R.A."/>
            <person name="Guerrero F.D."/>
            <person name="Moolhuijzen P."/>
            <person name="Goolsby J.A."/>
            <person name="Tidwell J."/>
            <person name="Bellgard S.E."/>
            <person name="Bellgard M.I."/>
        </authorList>
    </citation>
    <scope>NUCLEOTIDE SEQUENCE</scope>
    <source>
        <tissue evidence="1">Shoot tissue taken approximately 20 cm above the soil surface</tissue>
    </source>
</reference>
<accession>A0A0A9BV20</accession>
<protein>
    <submittedName>
        <fullName evidence="1">Uncharacterized protein</fullName>
    </submittedName>
</protein>
<sequence>MQTHFSLTVCHRVEFLVFYRKCASFFRQKKDIFSTRLLQLKCFVILEEG</sequence>
<dbReference type="EMBL" id="GBRH01230769">
    <property type="protein sequence ID" value="JAD67126.1"/>
    <property type="molecule type" value="Transcribed_RNA"/>
</dbReference>
<organism evidence="1">
    <name type="scientific">Arundo donax</name>
    <name type="common">Giant reed</name>
    <name type="synonym">Donax arundinaceus</name>
    <dbReference type="NCBI Taxonomy" id="35708"/>
    <lineage>
        <taxon>Eukaryota</taxon>
        <taxon>Viridiplantae</taxon>
        <taxon>Streptophyta</taxon>
        <taxon>Embryophyta</taxon>
        <taxon>Tracheophyta</taxon>
        <taxon>Spermatophyta</taxon>
        <taxon>Magnoliopsida</taxon>
        <taxon>Liliopsida</taxon>
        <taxon>Poales</taxon>
        <taxon>Poaceae</taxon>
        <taxon>PACMAD clade</taxon>
        <taxon>Arundinoideae</taxon>
        <taxon>Arundineae</taxon>
        <taxon>Arundo</taxon>
    </lineage>
</organism>
<reference evidence="1" key="1">
    <citation type="submission" date="2014-09" db="EMBL/GenBank/DDBJ databases">
        <authorList>
            <person name="Magalhaes I.L.F."/>
            <person name="Oliveira U."/>
            <person name="Santos F.R."/>
            <person name="Vidigal T.H.D.A."/>
            <person name="Brescovit A.D."/>
            <person name="Santos A.J."/>
        </authorList>
    </citation>
    <scope>NUCLEOTIDE SEQUENCE</scope>
    <source>
        <tissue evidence="1">Shoot tissue taken approximately 20 cm above the soil surface</tissue>
    </source>
</reference>
<evidence type="ECO:0000313" key="1">
    <source>
        <dbReference type="EMBL" id="JAD67126.1"/>
    </source>
</evidence>
<proteinExistence type="predicted"/>
<dbReference type="AlphaFoldDB" id="A0A0A9BV20"/>